<dbReference type="Pfam" id="PF03720">
    <property type="entry name" value="UDPG_MGDP_dh_C"/>
    <property type="match status" value="1"/>
</dbReference>
<dbReference type="SUPFAM" id="SSF51735">
    <property type="entry name" value="NAD(P)-binding Rossmann-fold domains"/>
    <property type="match status" value="1"/>
</dbReference>
<evidence type="ECO:0000256" key="3">
    <source>
        <dbReference type="ARBA" id="ARBA00012954"/>
    </source>
</evidence>
<dbReference type="PIRSF" id="PIRSF500134">
    <property type="entry name" value="UDPglc_DH_bac"/>
    <property type="match status" value="1"/>
</dbReference>
<feature type="binding site" evidence="9">
    <location>
        <position position="376"/>
    </location>
    <ligand>
        <name>NAD(+)</name>
        <dbReference type="ChEBI" id="CHEBI:57540"/>
    </ligand>
</feature>
<feature type="binding site" evidence="9">
    <location>
        <position position="189"/>
    </location>
    <ligand>
        <name>NAD(+)</name>
        <dbReference type="ChEBI" id="CHEBI:57540"/>
    </ligand>
</feature>
<feature type="binding site" evidence="8">
    <location>
        <position position="317"/>
    </location>
    <ligand>
        <name>substrate</name>
    </ligand>
</feature>
<evidence type="ECO:0000256" key="9">
    <source>
        <dbReference type="PIRSR" id="PIRSR500134-3"/>
    </source>
</evidence>
<keyword evidence="5 9" id="KW-0520">NAD</keyword>
<evidence type="ECO:0000256" key="10">
    <source>
        <dbReference type="SAM" id="MobiDB-lite"/>
    </source>
</evidence>
<organism evidence="12 13">
    <name type="scientific">Phyllachora maydis</name>
    <dbReference type="NCBI Taxonomy" id="1825666"/>
    <lineage>
        <taxon>Eukaryota</taxon>
        <taxon>Fungi</taxon>
        <taxon>Dikarya</taxon>
        <taxon>Ascomycota</taxon>
        <taxon>Pezizomycotina</taxon>
        <taxon>Sordariomycetes</taxon>
        <taxon>Sordariomycetidae</taxon>
        <taxon>Phyllachorales</taxon>
        <taxon>Phyllachoraceae</taxon>
        <taxon>Phyllachora</taxon>
    </lineage>
</organism>
<protein>
    <recommendedName>
        <fullName evidence="3">UDP-glucose 6-dehydrogenase</fullName>
        <ecNumber evidence="3">1.1.1.22</ecNumber>
    </recommendedName>
</protein>
<evidence type="ECO:0000256" key="1">
    <source>
        <dbReference type="ARBA" id="ARBA00004701"/>
    </source>
</evidence>
<evidence type="ECO:0000259" key="11">
    <source>
        <dbReference type="SMART" id="SM00984"/>
    </source>
</evidence>
<dbReference type="Proteomes" id="UP001217918">
    <property type="component" value="Unassembled WGS sequence"/>
</dbReference>
<dbReference type="FunFam" id="1.20.5.100:FF:000001">
    <property type="entry name" value="UDP-glucose 6-dehydrogenase"/>
    <property type="match status" value="1"/>
</dbReference>
<feature type="region of interest" description="Disordered" evidence="10">
    <location>
        <begin position="134"/>
        <end position="155"/>
    </location>
</feature>
<dbReference type="NCBIfam" id="TIGR03026">
    <property type="entry name" value="NDP-sugDHase"/>
    <property type="match status" value="1"/>
</dbReference>
<dbReference type="InterPro" id="IPR036291">
    <property type="entry name" value="NAD(P)-bd_dom_sf"/>
</dbReference>
<dbReference type="GO" id="GO:0006024">
    <property type="term" value="P:glycosaminoglycan biosynthetic process"/>
    <property type="evidence" value="ECO:0007669"/>
    <property type="project" value="TreeGrafter"/>
</dbReference>
<evidence type="ECO:0000256" key="7">
    <source>
        <dbReference type="PIRSR" id="PIRSR500134-1"/>
    </source>
</evidence>
<evidence type="ECO:0000256" key="2">
    <source>
        <dbReference type="ARBA" id="ARBA00006601"/>
    </source>
</evidence>
<dbReference type="GO" id="GO:0000271">
    <property type="term" value="P:polysaccharide biosynthetic process"/>
    <property type="evidence" value="ECO:0007669"/>
    <property type="project" value="InterPro"/>
</dbReference>
<keyword evidence="4" id="KW-0560">Oxidoreductase</keyword>
<feature type="region of interest" description="Disordered" evidence="10">
    <location>
        <begin position="527"/>
        <end position="563"/>
    </location>
</feature>
<dbReference type="FunFam" id="3.40.50.720:FF:000193">
    <property type="entry name" value="UDP-glucose 6-dehydrogenase"/>
    <property type="match status" value="1"/>
</dbReference>
<dbReference type="GO" id="GO:0005634">
    <property type="term" value="C:nucleus"/>
    <property type="evidence" value="ECO:0007669"/>
    <property type="project" value="TreeGrafter"/>
</dbReference>
<sequence>MGSLPPKPLDLGEAALPPVDSSTAPTTPEGDSTFTPSPPDMDNINAALHHFTDKDYKIRNLCCVGAGYVGGPTATVTALFCPQMQVNVVDLNEERIRRWNSRHPPIYEPGLNDMLRIARDGGAERLIANEPGRWDSTSSAASNCHGPGGHGDAPEPFLRIPARRPNLRFTTNVAKCLQEADVVLIAVNTPTKEHGTGAGMATDMAAFEAVAGTVAKHARAGAILVEKSTVPCGTVNLLKDVLAAHRPGEHFEILSNPEFLAAGTAIKDLIYPERILIGCELTPSGQRAAAALASVYANWIPRSRIVTTNVFSSELAKLVANSMLAQRISSINSIAALCDDLGADVDEVASAIGTDTRIGSKFLKAGIGFGGSCFKKDLLSLCYLAETLHQPEVAQYWRAVLAMNEYARDRFVRRVVKALNNTLSGKKVVLLGYAFKKDTNDTRESPALEIIRSLVTEAPAEIAIYDPCCLAAHTRAEIRRLVGPGVLHGEGGRVVVHEDPYTACRDADAVLVTTEFDEFKYARPRPTMNGAPAKFSSRKAAPADPRPFRSTGPAKPEDERALSSSSYCPSELELLALHSHGIKSGAAADPLGRFRPMPACDEAACPDCQLERAATENGDGGDYGAGQEHVPKERMDWARVAGLMRPPRWVFDGRGVLDVRGMDALGFRIEGTGRQRKGL</sequence>
<dbReference type="InterPro" id="IPR001732">
    <property type="entry name" value="UDP-Glc/GDP-Man_DH_N"/>
</dbReference>
<dbReference type="InterPro" id="IPR028357">
    <property type="entry name" value="UDPglc_DH_bac"/>
</dbReference>
<evidence type="ECO:0000256" key="6">
    <source>
        <dbReference type="ARBA" id="ARBA00047473"/>
    </source>
</evidence>
<dbReference type="InterPro" id="IPR036220">
    <property type="entry name" value="UDP-Glc/GDP-Man_DH_C_sf"/>
</dbReference>
<dbReference type="PANTHER" id="PTHR11374:SF3">
    <property type="entry name" value="UDP-GLUCOSE 6-DEHYDROGENASE"/>
    <property type="match status" value="1"/>
</dbReference>
<dbReference type="SUPFAM" id="SSF52413">
    <property type="entry name" value="UDP-glucose/GDP-mannose dehydrogenase C-terminal domain"/>
    <property type="match status" value="1"/>
</dbReference>
<dbReference type="SUPFAM" id="SSF48179">
    <property type="entry name" value="6-phosphogluconate dehydrogenase C-terminal domain-like"/>
    <property type="match status" value="1"/>
</dbReference>
<dbReference type="EC" id="1.1.1.22" evidence="3"/>
<dbReference type="Gene3D" id="1.20.5.100">
    <property type="entry name" value="Cytochrome c1, transmembrane anchor, C-terminal"/>
    <property type="match status" value="1"/>
</dbReference>
<evidence type="ECO:0000256" key="5">
    <source>
        <dbReference type="ARBA" id="ARBA00023027"/>
    </source>
</evidence>
<feature type="binding site" evidence="8">
    <location>
        <position position="436"/>
    </location>
    <ligand>
        <name>substrate</name>
    </ligand>
</feature>
<feature type="domain" description="UDP-glucose/GDP-mannose dehydrogenase C-terminal" evidence="11">
    <location>
        <begin position="429"/>
        <end position="543"/>
    </location>
</feature>
<proteinExistence type="inferred from homology"/>
<feature type="binding site" evidence="9">
    <location>
        <position position="229"/>
    </location>
    <ligand>
        <name>NAD(+)</name>
        <dbReference type="ChEBI" id="CHEBI:57540"/>
    </ligand>
</feature>
<dbReference type="Pfam" id="PF03721">
    <property type="entry name" value="UDPG_MGDP_dh_N"/>
    <property type="match status" value="2"/>
</dbReference>
<gene>
    <name evidence="12" type="ORF">P8C59_004523</name>
</gene>
<comment type="catalytic activity">
    <reaction evidence="6">
        <text>UDP-alpha-D-glucose + 2 NAD(+) + H2O = UDP-alpha-D-glucuronate + 2 NADH + 3 H(+)</text>
        <dbReference type="Rhea" id="RHEA:23596"/>
        <dbReference type="ChEBI" id="CHEBI:15377"/>
        <dbReference type="ChEBI" id="CHEBI:15378"/>
        <dbReference type="ChEBI" id="CHEBI:57540"/>
        <dbReference type="ChEBI" id="CHEBI:57945"/>
        <dbReference type="ChEBI" id="CHEBI:58052"/>
        <dbReference type="ChEBI" id="CHEBI:58885"/>
        <dbReference type="EC" id="1.1.1.22"/>
    </reaction>
</comment>
<dbReference type="Pfam" id="PF00984">
    <property type="entry name" value="UDPG_MGDP_dh"/>
    <property type="match status" value="1"/>
</dbReference>
<dbReference type="InterPro" id="IPR014026">
    <property type="entry name" value="UDP-Glc/GDP-Man_DH_dimer"/>
</dbReference>
<feature type="binding site" evidence="9">
    <location>
        <position position="443"/>
    </location>
    <ligand>
        <name>NAD(+)</name>
        <dbReference type="ChEBI" id="CHEBI:57540"/>
    </ligand>
</feature>
<dbReference type="PIRSF" id="PIRSF000124">
    <property type="entry name" value="UDPglc_GDPman_dh"/>
    <property type="match status" value="1"/>
</dbReference>
<dbReference type="GO" id="GO:0051287">
    <property type="term" value="F:NAD binding"/>
    <property type="evidence" value="ECO:0007669"/>
    <property type="project" value="InterPro"/>
</dbReference>
<dbReference type="EMBL" id="JAQQPM010000003">
    <property type="protein sequence ID" value="KAK2069984.1"/>
    <property type="molecule type" value="Genomic_DNA"/>
</dbReference>
<dbReference type="GO" id="GO:0003979">
    <property type="term" value="F:UDP-glucose 6-dehydrogenase activity"/>
    <property type="evidence" value="ECO:0007669"/>
    <property type="project" value="UniProtKB-EC"/>
</dbReference>
<dbReference type="InterPro" id="IPR028356">
    <property type="entry name" value="UDPglc_DH_euk"/>
</dbReference>
<comment type="pathway">
    <text evidence="1">Nucleotide-sugar biosynthesis; UDP-alpha-D-glucuronate biosynthesis; UDP-alpha-D-glucuronate from UDP-alpha-D-glucose: step 1/1.</text>
</comment>
<name>A0AAD9I3K3_9PEZI</name>
<reference evidence="12" key="1">
    <citation type="journal article" date="2023" name="Mol. Plant Microbe Interact.">
        <title>Elucidating the Obligate Nature and Biological Capacity of an Invasive Fungal Corn Pathogen.</title>
        <authorList>
            <person name="MacCready J.S."/>
            <person name="Roggenkamp E.M."/>
            <person name="Gdanetz K."/>
            <person name="Chilvers M.I."/>
        </authorList>
    </citation>
    <scope>NUCLEOTIDE SEQUENCE</scope>
    <source>
        <strain evidence="12">PM02</strain>
    </source>
</reference>
<evidence type="ECO:0000256" key="8">
    <source>
        <dbReference type="PIRSR" id="PIRSR500134-2"/>
    </source>
</evidence>
<comment type="caution">
    <text evidence="12">The sequence shown here is derived from an EMBL/GenBank/DDBJ whole genome shotgun (WGS) entry which is preliminary data.</text>
</comment>
<keyword evidence="13" id="KW-1185">Reference proteome</keyword>
<feature type="region of interest" description="Disordered" evidence="10">
    <location>
        <begin position="1"/>
        <end position="41"/>
    </location>
</feature>
<feature type="binding site" evidence="8">
    <location>
        <position position="370"/>
    </location>
    <ligand>
        <name>substrate</name>
    </ligand>
</feature>
<evidence type="ECO:0000256" key="4">
    <source>
        <dbReference type="ARBA" id="ARBA00023002"/>
    </source>
</evidence>
<comment type="similarity">
    <text evidence="2">Belongs to the UDP-glucose/GDP-mannose dehydrogenase family.</text>
</comment>
<dbReference type="InterPro" id="IPR008927">
    <property type="entry name" value="6-PGluconate_DH-like_C_sf"/>
</dbReference>
<feature type="compositionally biased region" description="Polar residues" evidence="10">
    <location>
        <begin position="20"/>
        <end position="35"/>
    </location>
</feature>
<dbReference type="InterPro" id="IPR017476">
    <property type="entry name" value="UDP-Glc/GDP-Man"/>
</dbReference>
<dbReference type="Gene3D" id="3.40.50.720">
    <property type="entry name" value="NAD(P)-binding Rossmann-like Domain"/>
    <property type="match status" value="2"/>
</dbReference>
<dbReference type="InterPro" id="IPR014027">
    <property type="entry name" value="UDP-Glc/GDP-Man_DH_C"/>
</dbReference>
<dbReference type="PANTHER" id="PTHR11374">
    <property type="entry name" value="UDP-GLUCOSE DEHYDROGENASE/UDP-MANNAC DEHYDROGENASE"/>
    <property type="match status" value="1"/>
</dbReference>
<feature type="binding site" evidence="8">
    <location>
        <begin position="362"/>
        <end position="366"/>
    </location>
    <ligand>
        <name>substrate</name>
    </ligand>
</feature>
<evidence type="ECO:0000313" key="13">
    <source>
        <dbReference type="Proteomes" id="UP001217918"/>
    </source>
</evidence>
<feature type="active site" description="Nucleophile" evidence="7">
    <location>
        <position position="373"/>
    </location>
</feature>
<accession>A0AAD9I3K3</accession>
<dbReference type="AlphaFoldDB" id="A0AAD9I3K3"/>
<evidence type="ECO:0000313" key="12">
    <source>
        <dbReference type="EMBL" id="KAK2069984.1"/>
    </source>
</evidence>
<dbReference type="SMART" id="SM00984">
    <property type="entry name" value="UDPG_MGDP_dh_C"/>
    <property type="match status" value="1"/>
</dbReference>